<accession>A0A0D9Z045</accession>
<name>A0A0D9Z045_9ORYZ</name>
<evidence type="ECO:0000313" key="1">
    <source>
        <dbReference type="EnsemblPlants" id="OGLUM02G38400.1"/>
    </source>
</evidence>
<dbReference type="EnsemblPlants" id="OGLUM02G38400.1">
    <property type="protein sequence ID" value="OGLUM02G38400.1"/>
    <property type="gene ID" value="OGLUM02G38400"/>
</dbReference>
<dbReference type="Proteomes" id="UP000026961">
    <property type="component" value="Chromosome 2"/>
</dbReference>
<dbReference type="Gramene" id="OGLUM02G38400.1">
    <property type="protein sequence ID" value="OGLUM02G38400.1"/>
    <property type="gene ID" value="OGLUM02G38400"/>
</dbReference>
<reference evidence="1" key="1">
    <citation type="submission" date="2015-04" db="UniProtKB">
        <authorList>
            <consortium name="EnsemblPlants"/>
        </authorList>
    </citation>
    <scope>IDENTIFICATION</scope>
</reference>
<dbReference type="HOGENOM" id="CLU_1920365_0_0_1"/>
<reference evidence="1" key="2">
    <citation type="submission" date="2018-05" db="EMBL/GenBank/DDBJ databases">
        <title>OgluRS3 (Oryza glumaepatula Reference Sequence Version 3).</title>
        <authorList>
            <person name="Zhang J."/>
            <person name="Kudrna D."/>
            <person name="Lee S."/>
            <person name="Talag J."/>
            <person name="Welchert J."/>
            <person name="Wing R.A."/>
        </authorList>
    </citation>
    <scope>NUCLEOTIDE SEQUENCE [LARGE SCALE GENOMIC DNA]</scope>
</reference>
<proteinExistence type="predicted"/>
<keyword evidence="2" id="KW-1185">Reference proteome</keyword>
<sequence length="132" mass="14514">MFDLRSVSFSIHTPSIVVGLFPAVKNFTTFSTLFKMTLSSSVIVGSSALALTGTMLKTGVAFPSPKDAAICISCSLETASMALTICNAENKRSQYGRHWIILNNIPCNMQINVVWFKQNTKMLQHESSPHQE</sequence>
<protein>
    <submittedName>
        <fullName evidence="1">Uncharacterized protein</fullName>
    </submittedName>
</protein>
<dbReference type="AlphaFoldDB" id="A0A0D9Z045"/>
<evidence type="ECO:0000313" key="2">
    <source>
        <dbReference type="Proteomes" id="UP000026961"/>
    </source>
</evidence>
<organism evidence="1">
    <name type="scientific">Oryza glumipatula</name>
    <dbReference type="NCBI Taxonomy" id="40148"/>
    <lineage>
        <taxon>Eukaryota</taxon>
        <taxon>Viridiplantae</taxon>
        <taxon>Streptophyta</taxon>
        <taxon>Embryophyta</taxon>
        <taxon>Tracheophyta</taxon>
        <taxon>Spermatophyta</taxon>
        <taxon>Magnoliopsida</taxon>
        <taxon>Liliopsida</taxon>
        <taxon>Poales</taxon>
        <taxon>Poaceae</taxon>
        <taxon>BOP clade</taxon>
        <taxon>Oryzoideae</taxon>
        <taxon>Oryzeae</taxon>
        <taxon>Oryzinae</taxon>
        <taxon>Oryza</taxon>
    </lineage>
</organism>